<sequence>MKLYNCPNGSTIRVTGDIQVPPGAPLINKGDILYFQNIDGKYSYCRRGDEVVHLVAWAEVEIV</sequence>
<comment type="caution">
    <text evidence="1">The sequence shown here is derived from an EMBL/GenBank/DDBJ whole genome shotgun (WGS) entry which is preliminary data.</text>
</comment>
<accession>A0A0F9EAL9</accession>
<evidence type="ECO:0000313" key="1">
    <source>
        <dbReference type="EMBL" id="KKL70984.1"/>
    </source>
</evidence>
<gene>
    <name evidence="1" type="ORF">LCGC14_2099410</name>
</gene>
<protein>
    <submittedName>
        <fullName evidence="1">Uncharacterized protein</fullName>
    </submittedName>
</protein>
<dbReference type="AlphaFoldDB" id="A0A0F9EAL9"/>
<dbReference type="EMBL" id="LAZR01025729">
    <property type="protein sequence ID" value="KKL70984.1"/>
    <property type="molecule type" value="Genomic_DNA"/>
</dbReference>
<name>A0A0F9EAL9_9ZZZZ</name>
<proteinExistence type="predicted"/>
<reference evidence="1" key="1">
    <citation type="journal article" date="2015" name="Nature">
        <title>Complex archaea that bridge the gap between prokaryotes and eukaryotes.</title>
        <authorList>
            <person name="Spang A."/>
            <person name="Saw J.H."/>
            <person name="Jorgensen S.L."/>
            <person name="Zaremba-Niedzwiedzka K."/>
            <person name="Martijn J."/>
            <person name="Lind A.E."/>
            <person name="van Eijk R."/>
            <person name="Schleper C."/>
            <person name="Guy L."/>
            <person name="Ettema T.J."/>
        </authorList>
    </citation>
    <scope>NUCLEOTIDE SEQUENCE</scope>
</reference>
<organism evidence="1">
    <name type="scientific">marine sediment metagenome</name>
    <dbReference type="NCBI Taxonomy" id="412755"/>
    <lineage>
        <taxon>unclassified sequences</taxon>
        <taxon>metagenomes</taxon>
        <taxon>ecological metagenomes</taxon>
    </lineage>
</organism>